<dbReference type="InterPro" id="IPR011545">
    <property type="entry name" value="DEAD/DEAH_box_helicase_dom"/>
</dbReference>
<dbReference type="GO" id="GO:0009378">
    <property type="term" value="F:four-way junction helicase activity"/>
    <property type="evidence" value="ECO:0007669"/>
    <property type="project" value="TreeGrafter"/>
</dbReference>
<evidence type="ECO:0000256" key="2">
    <source>
        <dbReference type="ARBA" id="ARBA00022801"/>
    </source>
</evidence>
<organism evidence="9 10">
    <name type="scientific">Halalkalibacter krulwichiae</name>
    <dbReference type="NCBI Taxonomy" id="199441"/>
    <lineage>
        <taxon>Bacteria</taxon>
        <taxon>Bacillati</taxon>
        <taxon>Bacillota</taxon>
        <taxon>Bacilli</taxon>
        <taxon>Bacillales</taxon>
        <taxon>Bacillaceae</taxon>
        <taxon>Halalkalibacter</taxon>
    </lineage>
</organism>
<dbReference type="Pfam" id="PF00271">
    <property type="entry name" value="Helicase_C"/>
    <property type="match status" value="1"/>
</dbReference>
<dbReference type="GO" id="GO:0006281">
    <property type="term" value="P:DNA repair"/>
    <property type="evidence" value="ECO:0007669"/>
    <property type="project" value="TreeGrafter"/>
</dbReference>
<keyword evidence="3 9" id="KW-0347">Helicase</keyword>
<dbReference type="PROSITE" id="PS51194">
    <property type="entry name" value="HELICASE_CTER"/>
    <property type="match status" value="1"/>
</dbReference>
<dbReference type="AlphaFoldDB" id="A0A1X9MA33"/>
<name>A0A1X9MA33_9BACI</name>
<reference evidence="9 10" key="1">
    <citation type="submission" date="2017-04" db="EMBL/GenBank/DDBJ databases">
        <title>Bacillus krulwichiae AM31D Genome sequencing and assembly.</title>
        <authorList>
            <person name="Krulwich T.A."/>
            <person name="Anastor L."/>
            <person name="Ehrlich R."/>
            <person name="Ehrlich G.D."/>
            <person name="Janto B."/>
        </authorList>
    </citation>
    <scope>NUCLEOTIDE SEQUENCE [LARGE SCALE GENOMIC DNA]</scope>
    <source>
        <strain evidence="9 10">AM31D</strain>
    </source>
</reference>
<evidence type="ECO:0000256" key="6">
    <source>
        <dbReference type="ARBA" id="ARBA00044550"/>
    </source>
</evidence>
<dbReference type="GO" id="GO:0005524">
    <property type="term" value="F:ATP binding"/>
    <property type="evidence" value="ECO:0007669"/>
    <property type="project" value="UniProtKB-KW"/>
</dbReference>
<sequence>MELEKALLHYFGYESFREGQKEIITSLMDGVDVIAMLPTGTGKSICYQLPAILSEGVTIIVSPLLSLMEDQVQQLRSEGIKDVVAINSFMNREDREIVLQQLHTYKMIYLSPEMLQSPFVLSKIKKLKITYFVVDEAHCISQWGHDFRPDYLRLDAVLHTLGRPTCLAITATATTEVQQDISKQLALRNPNYYIYSVDRPTISYQVEKCQNAQEKIERIKDLVQNLQGPGMIYFSSRMWAENISNLLKQAGVKRVAYYHGGLSTEDRLLLQQQFMSGQIELICCTSAFGMGINKKDIRYVIHFHYPIDLESYVQEIGRAARDGNSAAAILLYCEEDQGLVNMLLERELLTDEQLYQLLAHLQKHSELEDNKEQELVQFMQINEVSWRTIRYQLETRGVLKKHRVYPFSMDSLFESIRQEEQERMQNKQKNLASFLRWIRTKTCRREKLLLYFNEQLEKHPSNCCDNCGANLTNFKRAVGREDSPVLIPWREALSDLFRQNEMRNNEKTT</sequence>
<dbReference type="EMBL" id="CP020814">
    <property type="protein sequence ID" value="ARK30267.1"/>
    <property type="molecule type" value="Genomic_DNA"/>
</dbReference>
<dbReference type="PANTHER" id="PTHR13710">
    <property type="entry name" value="DNA HELICASE RECQ FAMILY MEMBER"/>
    <property type="match status" value="1"/>
</dbReference>
<dbReference type="PANTHER" id="PTHR13710:SF84">
    <property type="entry name" value="ATP-DEPENDENT DNA HELICASE RECS-RELATED"/>
    <property type="match status" value="1"/>
</dbReference>
<feature type="domain" description="Helicase ATP-binding" evidence="7">
    <location>
        <begin position="24"/>
        <end position="191"/>
    </location>
</feature>
<gene>
    <name evidence="9" type="primary">recQ_1</name>
    <name evidence="9" type="ORF">BkAM31D_10760</name>
</gene>
<evidence type="ECO:0000313" key="10">
    <source>
        <dbReference type="Proteomes" id="UP000193006"/>
    </source>
</evidence>
<dbReference type="STRING" id="199441.BkAM31D_10760"/>
<dbReference type="Proteomes" id="UP000193006">
    <property type="component" value="Chromosome"/>
</dbReference>
<dbReference type="GO" id="GO:0003676">
    <property type="term" value="F:nucleic acid binding"/>
    <property type="evidence" value="ECO:0007669"/>
    <property type="project" value="InterPro"/>
</dbReference>
<evidence type="ECO:0000313" key="9">
    <source>
        <dbReference type="EMBL" id="ARK30267.1"/>
    </source>
</evidence>
<evidence type="ECO:0000256" key="3">
    <source>
        <dbReference type="ARBA" id="ARBA00022806"/>
    </source>
</evidence>
<keyword evidence="10" id="KW-1185">Reference proteome</keyword>
<dbReference type="SMART" id="SM00490">
    <property type="entry name" value="HELICc"/>
    <property type="match status" value="1"/>
</dbReference>
<dbReference type="InterPro" id="IPR004589">
    <property type="entry name" value="DNA_helicase_ATP-dep_RecQ"/>
</dbReference>
<dbReference type="RefSeq" id="WP_066151579.1">
    <property type="nucleotide sequence ID" value="NZ_CP020814.1"/>
</dbReference>
<evidence type="ECO:0000256" key="5">
    <source>
        <dbReference type="ARBA" id="ARBA00044535"/>
    </source>
</evidence>
<dbReference type="GO" id="GO:0030894">
    <property type="term" value="C:replisome"/>
    <property type="evidence" value="ECO:0007669"/>
    <property type="project" value="TreeGrafter"/>
</dbReference>
<dbReference type="InterPro" id="IPR032284">
    <property type="entry name" value="RecQ_Zn-bd"/>
</dbReference>
<protein>
    <recommendedName>
        <fullName evidence="5">ATP-dependent DNA helicase RecQ</fullName>
    </recommendedName>
    <alternativeName>
        <fullName evidence="6">DNA 3'-5' helicase RecQ</fullName>
    </alternativeName>
</protein>
<evidence type="ECO:0000256" key="1">
    <source>
        <dbReference type="ARBA" id="ARBA00022741"/>
    </source>
</evidence>
<dbReference type="Pfam" id="PF00270">
    <property type="entry name" value="DEAD"/>
    <property type="match status" value="1"/>
</dbReference>
<dbReference type="SMART" id="SM00487">
    <property type="entry name" value="DEXDc"/>
    <property type="match status" value="1"/>
</dbReference>
<dbReference type="SUPFAM" id="SSF52540">
    <property type="entry name" value="P-loop containing nucleoside triphosphate hydrolases"/>
    <property type="match status" value="1"/>
</dbReference>
<dbReference type="CDD" id="cd17920">
    <property type="entry name" value="DEXHc_RecQ"/>
    <property type="match status" value="1"/>
</dbReference>
<proteinExistence type="predicted"/>
<evidence type="ECO:0000259" key="8">
    <source>
        <dbReference type="PROSITE" id="PS51194"/>
    </source>
</evidence>
<dbReference type="KEGG" id="bkw:BkAM31D_10760"/>
<dbReference type="GO" id="GO:0005737">
    <property type="term" value="C:cytoplasm"/>
    <property type="evidence" value="ECO:0007669"/>
    <property type="project" value="TreeGrafter"/>
</dbReference>
<dbReference type="PROSITE" id="PS51192">
    <property type="entry name" value="HELICASE_ATP_BIND_1"/>
    <property type="match status" value="1"/>
</dbReference>
<accession>A0A1X9MA33</accession>
<dbReference type="Gene3D" id="3.40.50.300">
    <property type="entry name" value="P-loop containing nucleotide triphosphate hydrolases"/>
    <property type="match status" value="2"/>
</dbReference>
<dbReference type="FunFam" id="3.40.50.300:FF:001363">
    <property type="entry name" value="ATP-dependent DNA helicase RecQ"/>
    <property type="match status" value="1"/>
</dbReference>
<dbReference type="InterPro" id="IPR001650">
    <property type="entry name" value="Helicase_C-like"/>
</dbReference>
<feature type="domain" description="Helicase C-terminal" evidence="8">
    <location>
        <begin position="218"/>
        <end position="365"/>
    </location>
</feature>
<dbReference type="GO" id="GO:0006310">
    <property type="term" value="P:DNA recombination"/>
    <property type="evidence" value="ECO:0007669"/>
    <property type="project" value="InterPro"/>
</dbReference>
<dbReference type="InterPro" id="IPR027417">
    <property type="entry name" value="P-loop_NTPase"/>
</dbReference>
<keyword evidence="4" id="KW-0067">ATP-binding</keyword>
<evidence type="ECO:0000259" key="7">
    <source>
        <dbReference type="PROSITE" id="PS51192"/>
    </source>
</evidence>
<keyword evidence="2 9" id="KW-0378">Hydrolase</keyword>
<dbReference type="NCBIfam" id="TIGR00614">
    <property type="entry name" value="recQ_fam"/>
    <property type="match status" value="1"/>
</dbReference>
<dbReference type="GO" id="GO:0043590">
    <property type="term" value="C:bacterial nucleoid"/>
    <property type="evidence" value="ECO:0007669"/>
    <property type="project" value="TreeGrafter"/>
</dbReference>
<dbReference type="GO" id="GO:0043138">
    <property type="term" value="F:3'-5' DNA helicase activity"/>
    <property type="evidence" value="ECO:0007669"/>
    <property type="project" value="TreeGrafter"/>
</dbReference>
<keyword evidence="1" id="KW-0547">Nucleotide-binding</keyword>
<dbReference type="InterPro" id="IPR014001">
    <property type="entry name" value="Helicase_ATP-bd"/>
</dbReference>
<evidence type="ECO:0000256" key="4">
    <source>
        <dbReference type="ARBA" id="ARBA00022840"/>
    </source>
</evidence>
<dbReference type="Pfam" id="PF16124">
    <property type="entry name" value="RecQ_Zn_bind"/>
    <property type="match status" value="1"/>
</dbReference>
<dbReference type="GO" id="GO:0016787">
    <property type="term" value="F:hydrolase activity"/>
    <property type="evidence" value="ECO:0007669"/>
    <property type="project" value="UniProtKB-KW"/>
</dbReference>